<dbReference type="InterPro" id="IPR038726">
    <property type="entry name" value="PDDEXK_AddAB-type"/>
</dbReference>
<evidence type="ECO:0000256" key="1">
    <source>
        <dbReference type="SAM" id="MobiDB-lite"/>
    </source>
</evidence>
<dbReference type="EMBL" id="MUZR01000050">
    <property type="protein sequence ID" value="OOC09388.1"/>
    <property type="molecule type" value="Genomic_DNA"/>
</dbReference>
<dbReference type="InterPro" id="IPR011335">
    <property type="entry name" value="Restrct_endonuc-II-like"/>
</dbReference>
<organism evidence="3 4">
    <name type="scientific">Thioalkalivibrio halophilus</name>
    <dbReference type="NCBI Taxonomy" id="252474"/>
    <lineage>
        <taxon>Bacteria</taxon>
        <taxon>Pseudomonadati</taxon>
        <taxon>Pseudomonadota</taxon>
        <taxon>Gammaproteobacteria</taxon>
        <taxon>Chromatiales</taxon>
        <taxon>Ectothiorhodospiraceae</taxon>
        <taxon>Thioalkalivibrio</taxon>
    </lineage>
</organism>
<dbReference type="InterPro" id="IPR027417">
    <property type="entry name" value="P-loop_NTPase"/>
</dbReference>
<feature type="compositionally biased region" description="Basic and acidic residues" evidence="1">
    <location>
        <begin position="136"/>
        <end position="145"/>
    </location>
</feature>
<evidence type="ECO:0000313" key="4">
    <source>
        <dbReference type="Proteomes" id="UP000189177"/>
    </source>
</evidence>
<dbReference type="Pfam" id="PF12705">
    <property type="entry name" value="PDDEXK_1"/>
    <property type="match status" value="1"/>
</dbReference>
<evidence type="ECO:0000313" key="3">
    <source>
        <dbReference type="EMBL" id="OOC09388.1"/>
    </source>
</evidence>
<feature type="compositionally biased region" description="Low complexity" evidence="1">
    <location>
        <begin position="114"/>
        <end position="127"/>
    </location>
</feature>
<feature type="domain" description="PD-(D/E)XK endonuclease-like" evidence="2">
    <location>
        <begin position="181"/>
        <end position="397"/>
    </location>
</feature>
<accession>A0A1V2ZW79</accession>
<feature type="non-terminal residue" evidence="3">
    <location>
        <position position="1"/>
    </location>
</feature>
<dbReference type="Gene3D" id="3.40.50.300">
    <property type="entry name" value="P-loop containing nucleotide triphosphate hydrolases"/>
    <property type="match status" value="1"/>
</dbReference>
<dbReference type="STRING" id="252474.B1A74_10885"/>
<dbReference type="RefSeq" id="WP_208855995.1">
    <property type="nucleotide sequence ID" value="NZ_MUZR01000050.1"/>
</dbReference>
<sequence>VGMTRARHACWMAIAPVRHGNRKDSDLHRTAVGYLLFGPEGVEPPALAARMEELRDDDGHVRVEPLPPPAVERCRAGEAAPATGPARVPRRRVREPWWVASYSAIARREEPGPDDSAASADAGPDAPDTAEEDILREDAGARDVDAAVDGDPGVDTGTDTGAVTTAPAGGHHDFPHGPEPGTFLHGLLEWAGEQGFARVAGDPARLHAEVARRCGARGWDDWVPVLQTWLHQLLAAGFPLDGAAGFSLAGLDSYQAELEFLFETRWLHSDTLDAAVRRDVLPGESRPPAGSKWINGMLKGFVDLVFRHGERYYVADYKSNRLGAGPEAYTAAQLNAAVLDHRYDLQLVLYTLALHRLLKARLPGYDFDAHMGGGVYLFLRGVDAPGRGVFHQRPPRELIEWLDRAFAQGPDRPAVRSTEAGA</sequence>
<dbReference type="CDD" id="cd22352">
    <property type="entry name" value="RecB_C-like"/>
    <property type="match status" value="1"/>
</dbReference>
<evidence type="ECO:0000259" key="2">
    <source>
        <dbReference type="Pfam" id="PF12705"/>
    </source>
</evidence>
<proteinExistence type="predicted"/>
<gene>
    <name evidence="3" type="ORF">B1A74_10885</name>
</gene>
<comment type="caution">
    <text evidence="3">The sequence shown here is derived from an EMBL/GenBank/DDBJ whole genome shotgun (WGS) entry which is preliminary data.</text>
</comment>
<keyword evidence="4" id="KW-1185">Reference proteome</keyword>
<feature type="region of interest" description="Disordered" evidence="1">
    <location>
        <begin position="108"/>
        <end position="178"/>
    </location>
</feature>
<protein>
    <submittedName>
        <fullName evidence="3">Exodeoxyribonuclease V subunit beta</fullName>
    </submittedName>
</protein>
<dbReference type="SUPFAM" id="SSF52980">
    <property type="entry name" value="Restriction endonuclease-like"/>
    <property type="match status" value="1"/>
</dbReference>
<name>A0A1V2ZW79_9GAMM</name>
<dbReference type="Gene3D" id="3.90.320.10">
    <property type="match status" value="1"/>
</dbReference>
<dbReference type="InterPro" id="IPR011604">
    <property type="entry name" value="PDDEXK-like_dom_sf"/>
</dbReference>
<dbReference type="AlphaFoldDB" id="A0A1V2ZW79"/>
<dbReference type="Proteomes" id="UP000189177">
    <property type="component" value="Unassembled WGS sequence"/>
</dbReference>
<reference evidence="3 4" key="1">
    <citation type="submission" date="2017-02" db="EMBL/GenBank/DDBJ databases">
        <title>Genomic diversity within the haloalkaliphilic genus Thioalkalivibrio.</title>
        <authorList>
            <person name="Ahn A.-C."/>
            <person name="Meier-Kolthoff J."/>
            <person name="Overmars L."/>
            <person name="Richter M."/>
            <person name="Woyke T."/>
            <person name="Sorokin D.Y."/>
            <person name="Muyzer G."/>
        </authorList>
    </citation>
    <scope>NUCLEOTIDE SEQUENCE [LARGE SCALE GENOMIC DNA]</scope>
    <source>
        <strain evidence="3 4">HL17</strain>
    </source>
</reference>
<feature type="compositionally biased region" description="Low complexity" evidence="1">
    <location>
        <begin position="147"/>
        <end position="169"/>
    </location>
</feature>